<dbReference type="PROSITE" id="PS50076">
    <property type="entry name" value="DNAJ_2"/>
    <property type="match status" value="1"/>
</dbReference>
<evidence type="ECO:0000313" key="3">
    <source>
        <dbReference type="EMBL" id="MFG3817646.1"/>
    </source>
</evidence>
<dbReference type="InterPro" id="IPR001623">
    <property type="entry name" value="DnaJ_domain"/>
</dbReference>
<dbReference type="PANTHER" id="PTHR14136">
    <property type="entry name" value="BTB_POZ DOMAIN-CONTAINING PROTEIN KCTD9"/>
    <property type="match status" value="1"/>
</dbReference>
<dbReference type="EMBL" id="JAZAQF010000049">
    <property type="protein sequence ID" value="MFG3817646.1"/>
    <property type="molecule type" value="Genomic_DNA"/>
</dbReference>
<name>A0ABW7C904_9CYAN</name>
<dbReference type="SUPFAM" id="SSF46565">
    <property type="entry name" value="Chaperone J-domain"/>
    <property type="match status" value="1"/>
</dbReference>
<dbReference type="InterPro" id="IPR036869">
    <property type="entry name" value="J_dom_sf"/>
</dbReference>
<dbReference type="PANTHER" id="PTHR14136:SF17">
    <property type="entry name" value="BTB_POZ DOMAIN-CONTAINING PROTEIN KCTD9"/>
    <property type="match status" value="1"/>
</dbReference>
<dbReference type="SUPFAM" id="SSF141571">
    <property type="entry name" value="Pentapeptide repeat-like"/>
    <property type="match status" value="1"/>
</dbReference>
<feature type="region of interest" description="Disordered" evidence="1">
    <location>
        <begin position="169"/>
        <end position="243"/>
    </location>
</feature>
<dbReference type="SMART" id="SM00271">
    <property type="entry name" value="DnaJ"/>
    <property type="match status" value="1"/>
</dbReference>
<feature type="compositionally biased region" description="Pro residues" evidence="1">
    <location>
        <begin position="223"/>
        <end position="238"/>
    </location>
</feature>
<feature type="region of interest" description="Disordered" evidence="1">
    <location>
        <begin position="66"/>
        <end position="139"/>
    </location>
</feature>
<dbReference type="RefSeq" id="WP_393012101.1">
    <property type="nucleotide sequence ID" value="NZ_JAZAQF010000049.1"/>
</dbReference>
<dbReference type="Pfam" id="PF00226">
    <property type="entry name" value="DnaJ"/>
    <property type="match status" value="1"/>
</dbReference>
<dbReference type="Proteomes" id="UP001604335">
    <property type="component" value="Unassembled WGS sequence"/>
</dbReference>
<proteinExistence type="predicted"/>
<reference evidence="4" key="1">
    <citation type="journal article" date="2024" name="Algal Res.">
        <title>Biochemical, toxicological and genomic investigation of a high-biomass producing Limnothrix strain isolated from Italian shallow drinking water reservoir.</title>
        <authorList>
            <person name="Simonazzi M."/>
            <person name="Shishido T.K."/>
            <person name="Delbaje E."/>
            <person name="Wahlsten M."/>
            <person name="Fewer D.P."/>
            <person name="Sivonen K."/>
            <person name="Pezzolesi L."/>
            <person name="Pistocchi R."/>
        </authorList>
    </citation>
    <scope>NUCLEOTIDE SEQUENCE [LARGE SCALE GENOMIC DNA]</scope>
    <source>
        <strain evidence="4">LRLZ20PSL1</strain>
    </source>
</reference>
<evidence type="ECO:0000313" key="4">
    <source>
        <dbReference type="Proteomes" id="UP001604335"/>
    </source>
</evidence>
<feature type="domain" description="J" evidence="2">
    <location>
        <begin position="8"/>
        <end position="70"/>
    </location>
</feature>
<accession>A0ABW7C904</accession>
<keyword evidence="4" id="KW-1185">Reference proteome</keyword>
<protein>
    <submittedName>
        <fullName evidence="3">Pentapeptide repeat-containing protein</fullName>
    </submittedName>
</protein>
<feature type="compositionally biased region" description="Low complexity" evidence="1">
    <location>
        <begin position="100"/>
        <end position="139"/>
    </location>
</feature>
<dbReference type="InterPro" id="IPR001646">
    <property type="entry name" value="5peptide_repeat"/>
</dbReference>
<organism evidence="3 4">
    <name type="scientific">Limnothrix redekei LRLZ20PSL1</name>
    <dbReference type="NCBI Taxonomy" id="3112953"/>
    <lineage>
        <taxon>Bacteria</taxon>
        <taxon>Bacillati</taxon>
        <taxon>Cyanobacteriota</taxon>
        <taxon>Cyanophyceae</taxon>
        <taxon>Pseudanabaenales</taxon>
        <taxon>Pseudanabaenaceae</taxon>
        <taxon>Limnothrix</taxon>
    </lineage>
</organism>
<dbReference type="Pfam" id="PF00805">
    <property type="entry name" value="Pentapeptide"/>
    <property type="match status" value="2"/>
</dbReference>
<evidence type="ECO:0000259" key="2">
    <source>
        <dbReference type="PROSITE" id="PS50076"/>
    </source>
</evidence>
<dbReference type="Gene3D" id="1.10.287.110">
    <property type="entry name" value="DnaJ domain"/>
    <property type="match status" value="1"/>
</dbReference>
<dbReference type="CDD" id="cd06257">
    <property type="entry name" value="DnaJ"/>
    <property type="match status" value="1"/>
</dbReference>
<dbReference type="PRINTS" id="PR00625">
    <property type="entry name" value="JDOMAIN"/>
</dbReference>
<gene>
    <name evidence="3" type="ORF">VPK24_08350</name>
</gene>
<dbReference type="Gene3D" id="2.160.20.80">
    <property type="entry name" value="E3 ubiquitin-protein ligase SopA"/>
    <property type="match status" value="1"/>
</dbReference>
<comment type="caution">
    <text evidence="3">The sequence shown here is derived from an EMBL/GenBank/DDBJ whole genome shotgun (WGS) entry which is preliminary data.</text>
</comment>
<dbReference type="InterPro" id="IPR051082">
    <property type="entry name" value="Pentapeptide-BTB/POZ_domain"/>
</dbReference>
<evidence type="ECO:0000256" key="1">
    <source>
        <dbReference type="SAM" id="MobiDB-lite"/>
    </source>
</evidence>
<sequence>MAFSDSRRYYQILELEPGASAEEVNQAYKDLAFVWHPDRIPDDNPRLKAKAQEKLKQLNEARGFFRAHFRQRPNSGAPTERPPAQPHGRSTAHHHKNPYHAGVHHQGASHSASHGANHSTNHGANHANHNGAAQGFGANGQSAPKAGAYGASANGSGGYSTYGYSAQGPSTGSVHGQGIHPEPEPFAWKTPRRSPFNSHPPGDPTVEATANRSPEPPPRRPRPPIVPPQWQDQPPPRPAADLSGAKMRGANLRERDFASRNLSGADLAGADLTDAFMHRVNLSGANLSGARLFRANLLQANLSGADLSGTDLIGADLSGADLRGANLTNAKMTVGGRLMVRLTGAKLDGAIVPADLRRSP</sequence>